<organism evidence="2 3">
    <name type="scientific">Dryococelus australis</name>
    <dbReference type="NCBI Taxonomy" id="614101"/>
    <lineage>
        <taxon>Eukaryota</taxon>
        <taxon>Metazoa</taxon>
        <taxon>Ecdysozoa</taxon>
        <taxon>Arthropoda</taxon>
        <taxon>Hexapoda</taxon>
        <taxon>Insecta</taxon>
        <taxon>Pterygota</taxon>
        <taxon>Neoptera</taxon>
        <taxon>Polyneoptera</taxon>
        <taxon>Phasmatodea</taxon>
        <taxon>Verophasmatodea</taxon>
        <taxon>Anareolatae</taxon>
        <taxon>Phasmatidae</taxon>
        <taxon>Eurycanthinae</taxon>
        <taxon>Dryococelus</taxon>
    </lineage>
</organism>
<sequence length="589" mass="65152">MGQRRNARTGGNRRSPRKPQRPAALSDIPTCENRARFAMMEEQLDSNFRFEEAENSADIASPNHTNVRSSGTFTNCKPPQLPGGFSGDGPQQKNRAPQKFGGVFQPSSTHNRQTNFHKFYNDLVAYTVPDKRVQRPAEQGGQLPVCLQPTPATWRARSDRAHSPWKDATSIKSAINPRKGLQRAAKSSIVLDNNANVCIMNVYLHCIRHRIESVKGPACLHRFSSRLAEKRGSYKGHAGTRYKGAIAATRRVMKRRVGVLGAIETCASTLHSHRLYAQSTELVCSLAIDNAPLPDFQQRGAGIVVLKSHVAEARQTKTHASNRLHVRHASTLMSSVQPGRRVCWNGARERVGSPGGERQDCSRRRRKADYVTAPSLKTGTSWFPQRASSPSPSLSLSTLLSRRGRQRERERERGWNGSATVCKSGGIVLRDSHVCKSHSATPHPHPRSWIEPSSPWSEASAVPTVHTVFIWSRGDVVVIFLTSHLGEPGSIPGGVTPPRIFAYANRAGRCRWSAGFLGDFLFYPGAAPYSPRFTLIGSQDLEVERGKVQGETEERKRRKGCEGQTNKVRIRGASIGEDYELGTLVYFGN</sequence>
<dbReference type="EMBL" id="JARBHB010000001">
    <property type="protein sequence ID" value="KAJ8894912.1"/>
    <property type="molecule type" value="Genomic_DNA"/>
</dbReference>
<feature type="region of interest" description="Disordered" evidence="1">
    <location>
        <begin position="379"/>
        <end position="417"/>
    </location>
</feature>
<evidence type="ECO:0000256" key="1">
    <source>
        <dbReference type="SAM" id="MobiDB-lite"/>
    </source>
</evidence>
<dbReference type="Proteomes" id="UP001159363">
    <property type="component" value="Chromosome 1"/>
</dbReference>
<gene>
    <name evidence="2" type="ORF">PR048_000219</name>
</gene>
<evidence type="ECO:0000313" key="2">
    <source>
        <dbReference type="EMBL" id="KAJ8894912.1"/>
    </source>
</evidence>
<reference evidence="2 3" key="1">
    <citation type="submission" date="2023-02" db="EMBL/GenBank/DDBJ databases">
        <title>LHISI_Scaffold_Assembly.</title>
        <authorList>
            <person name="Stuart O.P."/>
            <person name="Cleave R."/>
            <person name="Magrath M.J.L."/>
            <person name="Mikheyev A.S."/>
        </authorList>
    </citation>
    <scope>NUCLEOTIDE SEQUENCE [LARGE SCALE GENOMIC DNA]</scope>
    <source>
        <strain evidence="2">Daus_M_001</strain>
        <tissue evidence="2">Leg muscle</tissue>
    </source>
</reference>
<protein>
    <submittedName>
        <fullName evidence="2">Uncharacterized protein</fullName>
    </submittedName>
</protein>
<keyword evidence="3" id="KW-1185">Reference proteome</keyword>
<name>A0ABQ9IE01_9NEOP</name>
<feature type="region of interest" description="Disordered" evidence="1">
    <location>
        <begin position="81"/>
        <end position="112"/>
    </location>
</feature>
<proteinExistence type="predicted"/>
<feature type="region of interest" description="Disordered" evidence="1">
    <location>
        <begin position="1"/>
        <end position="28"/>
    </location>
</feature>
<comment type="caution">
    <text evidence="2">The sequence shown here is derived from an EMBL/GenBank/DDBJ whole genome shotgun (WGS) entry which is preliminary data.</text>
</comment>
<evidence type="ECO:0000313" key="3">
    <source>
        <dbReference type="Proteomes" id="UP001159363"/>
    </source>
</evidence>
<feature type="compositionally biased region" description="Low complexity" evidence="1">
    <location>
        <begin position="388"/>
        <end position="401"/>
    </location>
</feature>
<accession>A0ABQ9IE01</accession>